<dbReference type="Pfam" id="PF13306">
    <property type="entry name" value="LRR_5"/>
    <property type="match status" value="1"/>
</dbReference>
<proteinExistence type="predicted"/>
<dbReference type="PANTHER" id="PTHR45661:SF3">
    <property type="entry name" value="IG-LIKE DOMAIN-CONTAINING PROTEIN"/>
    <property type="match status" value="1"/>
</dbReference>
<accession>A0AAD3HDU9</accession>
<name>A0AAD3HDU9_9STRA</name>
<comment type="caution">
    <text evidence="1">The sequence shown here is derived from an EMBL/GenBank/DDBJ whole genome shotgun (WGS) entry which is preliminary data.</text>
</comment>
<evidence type="ECO:0008006" key="3">
    <source>
        <dbReference type="Google" id="ProtNLM"/>
    </source>
</evidence>
<dbReference type="AlphaFoldDB" id="A0AAD3HDU9"/>
<dbReference type="InterPro" id="IPR032675">
    <property type="entry name" value="LRR_dom_sf"/>
</dbReference>
<evidence type="ECO:0000313" key="1">
    <source>
        <dbReference type="EMBL" id="GFH59539.1"/>
    </source>
</evidence>
<evidence type="ECO:0000313" key="2">
    <source>
        <dbReference type="Proteomes" id="UP001054902"/>
    </source>
</evidence>
<dbReference type="EMBL" id="BLLK01000069">
    <property type="protein sequence ID" value="GFH59539.1"/>
    <property type="molecule type" value="Genomic_DNA"/>
</dbReference>
<protein>
    <recommendedName>
        <fullName evidence="3">Leucine-rich repeat domain-containing protein</fullName>
    </recommendedName>
</protein>
<organism evidence="1 2">
    <name type="scientific">Chaetoceros tenuissimus</name>
    <dbReference type="NCBI Taxonomy" id="426638"/>
    <lineage>
        <taxon>Eukaryota</taxon>
        <taxon>Sar</taxon>
        <taxon>Stramenopiles</taxon>
        <taxon>Ochrophyta</taxon>
        <taxon>Bacillariophyta</taxon>
        <taxon>Coscinodiscophyceae</taxon>
        <taxon>Chaetocerotophycidae</taxon>
        <taxon>Chaetocerotales</taxon>
        <taxon>Chaetocerotaceae</taxon>
        <taxon>Chaetoceros</taxon>
    </lineage>
</organism>
<gene>
    <name evidence="1" type="ORF">CTEN210_16015</name>
</gene>
<dbReference type="Gene3D" id="3.80.10.10">
    <property type="entry name" value="Ribonuclease Inhibitor"/>
    <property type="match status" value="1"/>
</dbReference>
<dbReference type="SUPFAM" id="SSF52058">
    <property type="entry name" value="L domain-like"/>
    <property type="match status" value="1"/>
</dbReference>
<dbReference type="InterPro" id="IPR053139">
    <property type="entry name" value="Surface_bspA-like"/>
</dbReference>
<sequence length="268" mass="31332">MRVQTEEWRRFVPGVRMYKEKKTLFYNGEELWDDENNEILIYDFRERDTWEVVIILPGVEEIPLETFAECEKLETVIMSDSVKRVWNRAFFGCLRLSFVKLSRNVEFIGISTFLHCESLTSIFIPPSCREIGHQAFMECKKLIIFQVPQHAQLGNSVIAGTALFVASSFVTNEYGGYYNREEVNDWIKNVNFSDEFELHQACSSYHTINQESVYEIIKRKGLKAFQKKNAIGITPSQYLELNPFDPFAEIDQHKIMTQYVLEMMGEVV</sequence>
<dbReference type="Proteomes" id="UP001054902">
    <property type="component" value="Unassembled WGS sequence"/>
</dbReference>
<reference evidence="1 2" key="1">
    <citation type="journal article" date="2021" name="Sci. Rep.">
        <title>The genome of the diatom Chaetoceros tenuissimus carries an ancient integrated fragment of an extant virus.</title>
        <authorList>
            <person name="Hongo Y."/>
            <person name="Kimura K."/>
            <person name="Takaki Y."/>
            <person name="Yoshida Y."/>
            <person name="Baba S."/>
            <person name="Kobayashi G."/>
            <person name="Nagasaki K."/>
            <person name="Hano T."/>
            <person name="Tomaru Y."/>
        </authorList>
    </citation>
    <scope>NUCLEOTIDE SEQUENCE [LARGE SCALE GENOMIC DNA]</scope>
    <source>
        <strain evidence="1 2">NIES-3715</strain>
    </source>
</reference>
<keyword evidence="2" id="KW-1185">Reference proteome</keyword>
<dbReference type="InterPro" id="IPR026906">
    <property type="entry name" value="LRR_5"/>
</dbReference>
<dbReference type="PANTHER" id="PTHR45661">
    <property type="entry name" value="SURFACE ANTIGEN"/>
    <property type="match status" value="1"/>
</dbReference>